<organism evidence="1 2">
    <name type="scientific">Staurois parvus</name>
    <dbReference type="NCBI Taxonomy" id="386267"/>
    <lineage>
        <taxon>Eukaryota</taxon>
        <taxon>Metazoa</taxon>
        <taxon>Chordata</taxon>
        <taxon>Craniata</taxon>
        <taxon>Vertebrata</taxon>
        <taxon>Euteleostomi</taxon>
        <taxon>Amphibia</taxon>
        <taxon>Batrachia</taxon>
        <taxon>Anura</taxon>
        <taxon>Neobatrachia</taxon>
        <taxon>Ranoidea</taxon>
        <taxon>Ranidae</taxon>
        <taxon>Staurois</taxon>
    </lineage>
</organism>
<proteinExistence type="predicted"/>
<gene>
    <name evidence="1" type="ORF">SPARVUS_LOCUS3896656</name>
</gene>
<dbReference type="Proteomes" id="UP001162483">
    <property type="component" value="Unassembled WGS sequence"/>
</dbReference>
<name>A0ABN9BZH1_9NEOB</name>
<dbReference type="EMBL" id="CATNWA010006644">
    <property type="protein sequence ID" value="CAI9552542.1"/>
    <property type="molecule type" value="Genomic_DNA"/>
</dbReference>
<sequence length="47" mass="5224">MEKIALRYVVSARVLSTSLGLTTARDVLIRRVSDGNSAANMKCETYY</sequence>
<evidence type="ECO:0000313" key="1">
    <source>
        <dbReference type="EMBL" id="CAI9552542.1"/>
    </source>
</evidence>
<keyword evidence="2" id="KW-1185">Reference proteome</keyword>
<comment type="caution">
    <text evidence="1">The sequence shown here is derived from an EMBL/GenBank/DDBJ whole genome shotgun (WGS) entry which is preliminary data.</text>
</comment>
<evidence type="ECO:0000313" key="2">
    <source>
        <dbReference type="Proteomes" id="UP001162483"/>
    </source>
</evidence>
<protein>
    <submittedName>
        <fullName evidence="1">Uncharacterized protein</fullName>
    </submittedName>
</protein>
<accession>A0ABN9BZH1</accession>
<reference evidence="1" key="1">
    <citation type="submission" date="2023-05" db="EMBL/GenBank/DDBJ databases">
        <authorList>
            <person name="Stuckert A."/>
        </authorList>
    </citation>
    <scope>NUCLEOTIDE SEQUENCE</scope>
</reference>